<reference evidence="2 3" key="1">
    <citation type="submission" date="2018-05" db="EMBL/GenBank/DDBJ databases">
        <title>Genomic Encyclopedia of Type Strains, Phase IV (KMG-IV): sequencing the most valuable type-strain genomes for metagenomic binning, comparative biology and taxonomic classification.</title>
        <authorList>
            <person name="Goeker M."/>
        </authorList>
    </citation>
    <scope>NUCLEOTIDE SEQUENCE [LARGE SCALE GENOMIC DNA]</scope>
    <source>
        <strain evidence="2 3">DSM 6462</strain>
    </source>
</reference>
<evidence type="ECO:0000256" key="1">
    <source>
        <dbReference type="SAM" id="SignalP"/>
    </source>
</evidence>
<organism evidence="2 3">
    <name type="scientific">Chelatococcus asaccharovorans</name>
    <dbReference type="NCBI Taxonomy" id="28210"/>
    <lineage>
        <taxon>Bacteria</taxon>
        <taxon>Pseudomonadati</taxon>
        <taxon>Pseudomonadota</taxon>
        <taxon>Alphaproteobacteria</taxon>
        <taxon>Hyphomicrobiales</taxon>
        <taxon>Chelatococcaceae</taxon>
        <taxon>Chelatococcus</taxon>
    </lineage>
</organism>
<keyword evidence="3" id="KW-1185">Reference proteome</keyword>
<name>A0A2V3TT48_9HYPH</name>
<feature type="chain" id="PRO_5015847273" evidence="1">
    <location>
        <begin position="46"/>
        <end position="173"/>
    </location>
</feature>
<dbReference type="AlphaFoldDB" id="A0A2V3TT48"/>
<gene>
    <name evidence="2" type="ORF">C7450_1237</name>
</gene>
<evidence type="ECO:0000313" key="2">
    <source>
        <dbReference type="EMBL" id="PXW50735.1"/>
    </source>
</evidence>
<dbReference type="Proteomes" id="UP000248021">
    <property type="component" value="Unassembled WGS sequence"/>
</dbReference>
<protein>
    <submittedName>
        <fullName evidence="2">Uncharacterized protein</fullName>
    </submittedName>
</protein>
<accession>A0A2V3TT48</accession>
<dbReference type="EMBL" id="QJJK01000023">
    <property type="protein sequence ID" value="PXW50735.1"/>
    <property type="molecule type" value="Genomic_DNA"/>
</dbReference>
<proteinExistence type="predicted"/>
<keyword evidence="1" id="KW-0732">Signal</keyword>
<comment type="caution">
    <text evidence="2">The sequence shown here is derived from an EMBL/GenBank/DDBJ whole genome shotgun (WGS) entry which is preliminary data.</text>
</comment>
<sequence>MPKGARRLNQLNSRSASSCPLPGRWRAFSLLALAGTLACSAPLSAAFAETVLYRTLRVQTGKPNRVAVYLSLKPDCSRGPLAEIRVKKLPGHGTLVVRRGSSKRSSGPCAAIPAPAQAIFYQSRDGFSGQDQIEYEVVLGNTVERYAVSIVVEKTAPPTQRMPDRRLDDSIDI</sequence>
<feature type="signal peptide" evidence="1">
    <location>
        <begin position="1"/>
        <end position="45"/>
    </location>
</feature>
<evidence type="ECO:0000313" key="3">
    <source>
        <dbReference type="Proteomes" id="UP000248021"/>
    </source>
</evidence>